<evidence type="ECO:0000313" key="2">
    <source>
        <dbReference type="Proteomes" id="UP000180194"/>
    </source>
</evidence>
<proteinExistence type="predicted"/>
<dbReference type="EMBL" id="MBRJ01000022">
    <property type="protein sequence ID" value="OHX48168.1"/>
    <property type="molecule type" value="Genomic_DNA"/>
</dbReference>
<sequence>MYLLLHSLYLIINNENAPTTKEDKSSLIISALDADHNEFDLFFCIFMDAGGKMLSKQIANKDLEQYRYAITKRTLEEIVAELFYFNI</sequence>
<name>A0ABX3CSX2_9BACI</name>
<evidence type="ECO:0000313" key="1">
    <source>
        <dbReference type="EMBL" id="OHX48168.1"/>
    </source>
</evidence>
<protein>
    <submittedName>
        <fullName evidence="1">Uncharacterized protein</fullName>
    </submittedName>
</protein>
<dbReference type="Proteomes" id="UP000180194">
    <property type="component" value="Unassembled WGS sequence"/>
</dbReference>
<keyword evidence="2" id="KW-1185">Reference proteome</keyword>
<accession>A0ABX3CSX2</accession>
<comment type="caution">
    <text evidence="1">The sequence shown here is derived from an EMBL/GenBank/DDBJ whole genome shotgun (WGS) entry which is preliminary data.</text>
</comment>
<dbReference type="RefSeq" id="WP_071157450.1">
    <property type="nucleotide sequence ID" value="NZ_CP085392.1"/>
</dbReference>
<gene>
    <name evidence="1" type="ORF">BBV17_18890</name>
</gene>
<organism evidence="1 2">
    <name type="scientific">Cytobacillus oceanisediminis</name>
    <dbReference type="NCBI Taxonomy" id="665099"/>
    <lineage>
        <taxon>Bacteria</taxon>
        <taxon>Bacillati</taxon>
        <taxon>Bacillota</taxon>
        <taxon>Bacilli</taxon>
        <taxon>Bacillales</taxon>
        <taxon>Bacillaceae</taxon>
        <taxon>Cytobacillus</taxon>
    </lineage>
</organism>
<reference evidence="1 2" key="1">
    <citation type="submission" date="2016-07" db="EMBL/GenBank/DDBJ databases">
        <title>Bacillus oceanisediminis whole genome.</title>
        <authorList>
            <person name="Pal Y."/>
            <person name="Verma A."/>
            <person name="Mual P."/>
            <person name="Srinivasan K."/>
        </authorList>
    </citation>
    <scope>NUCLEOTIDE SEQUENCE [LARGE SCALE GENOMIC DNA]</scope>
    <source>
        <strain evidence="1 2">Bhandara28</strain>
    </source>
</reference>